<name>A0A428QM04_9HYPO</name>
<feature type="domain" description="Nephrocystin 3-like N-terminal" evidence="6">
    <location>
        <begin position="260"/>
        <end position="425"/>
    </location>
</feature>
<feature type="repeat" description="ANK" evidence="2">
    <location>
        <begin position="851"/>
        <end position="883"/>
    </location>
</feature>
<keyword evidence="3" id="KW-0175">Coiled coil</keyword>
<reference evidence="7 8" key="1">
    <citation type="submission" date="2017-06" db="EMBL/GenBank/DDBJ databases">
        <title>Comparative genomic analysis of Ambrosia Fusariam Clade fungi.</title>
        <authorList>
            <person name="Stajich J.E."/>
            <person name="Carrillo J."/>
            <person name="Kijimoto T."/>
            <person name="Eskalen A."/>
            <person name="O'Donnell K."/>
            <person name="Kasson M."/>
        </authorList>
    </citation>
    <scope>NUCLEOTIDE SEQUENCE [LARGE SCALE GENOMIC DNA]</scope>
    <source>
        <strain evidence="7 8">NRRL62584</strain>
    </source>
</reference>
<dbReference type="InterPro" id="IPR027417">
    <property type="entry name" value="P-loop_NTPase"/>
</dbReference>
<dbReference type="InterPro" id="IPR036770">
    <property type="entry name" value="Ankyrin_rpt-contain_sf"/>
</dbReference>
<comment type="caution">
    <text evidence="7">The sequence shown here is derived from an EMBL/GenBank/DDBJ whole genome shotgun (WGS) entry which is preliminary data.</text>
</comment>
<evidence type="ECO:0000256" key="3">
    <source>
        <dbReference type="SAM" id="Coils"/>
    </source>
</evidence>
<dbReference type="SMART" id="SM00248">
    <property type="entry name" value="ANK"/>
    <property type="match status" value="17"/>
</dbReference>
<dbReference type="STRING" id="1325734.A0A428QM04"/>
<dbReference type="Pfam" id="PF12796">
    <property type="entry name" value="Ank_2"/>
    <property type="match status" value="1"/>
</dbReference>
<dbReference type="PANTHER" id="PTHR10039">
    <property type="entry name" value="AMELOGENIN"/>
    <property type="match status" value="1"/>
</dbReference>
<organism evidence="7 8">
    <name type="scientific">Fusarium duplospermum</name>
    <dbReference type="NCBI Taxonomy" id="1325734"/>
    <lineage>
        <taxon>Eukaryota</taxon>
        <taxon>Fungi</taxon>
        <taxon>Dikarya</taxon>
        <taxon>Ascomycota</taxon>
        <taxon>Pezizomycotina</taxon>
        <taxon>Sordariomycetes</taxon>
        <taxon>Hypocreomycetidae</taxon>
        <taxon>Hypocreales</taxon>
        <taxon>Nectriaceae</taxon>
        <taxon>Fusarium</taxon>
        <taxon>Fusarium solani species complex</taxon>
    </lineage>
</organism>
<evidence type="ECO:0000256" key="1">
    <source>
        <dbReference type="ARBA" id="ARBA00022737"/>
    </source>
</evidence>
<evidence type="ECO:0000313" key="7">
    <source>
        <dbReference type="EMBL" id="RSL66088.1"/>
    </source>
</evidence>
<dbReference type="SUPFAM" id="SSF52540">
    <property type="entry name" value="P-loop containing nucleoside triphosphate hydrolases"/>
    <property type="match status" value="1"/>
</dbReference>
<feature type="coiled-coil region" evidence="3">
    <location>
        <begin position="81"/>
        <end position="115"/>
    </location>
</feature>
<feature type="repeat" description="ANK" evidence="2">
    <location>
        <begin position="1775"/>
        <end position="1807"/>
    </location>
</feature>
<dbReference type="Gene3D" id="3.40.50.300">
    <property type="entry name" value="P-loop containing nucleotide triphosphate hydrolases"/>
    <property type="match status" value="1"/>
</dbReference>
<feature type="compositionally biased region" description="Low complexity" evidence="4">
    <location>
        <begin position="991"/>
        <end position="1017"/>
    </location>
</feature>
<feature type="repeat" description="ANK" evidence="2">
    <location>
        <begin position="1493"/>
        <end position="1525"/>
    </location>
</feature>
<dbReference type="OrthoDB" id="194358at2759"/>
<evidence type="ECO:0000259" key="5">
    <source>
        <dbReference type="Pfam" id="PF17111"/>
    </source>
</evidence>
<evidence type="ECO:0000313" key="8">
    <source>
        <dbReference type="Proteomes" id="UP000288168"/>
    </source>
</evidence>
<dbReference type="InterPro" id="IPR002110">
    <property type="entry name" value="Ankyrin_rpt"/>
</dbReference>
<sequence>MVVKINHELCSFLEVAQTSMTTHPASSCGVYGFAHLLLSKITQVQYARSMADPLSLAASIAGLISLADVTFKYLYKFIKAAKDAKDEVQNLTDQVNDLARVLRVLEALAESLEADGERFDPALRNHYLSHCDKTLEKVRTRVSKAIDSFSSGSKSKSLVRQLKWPFSASETTALLNEISNHKATINLALSADSMRKLQLSLSKTSELSNQVKTIEETVKRIEINTLIEVDRNKRRILDFFMAVNPQPNLETSVRLRHPLTGLWLTESSDFDHWLHTPDSRLWLTGIPGAGKTILAGSVIQEALAYSHDVPGIGAAFFFCDYKDTSTWKTTNILGAIASQLARQKEEAFAILCQYYEELNPLRGLTGTPDSDELRARIGQMSEHFDQTIIVIDGLDECGDETEDAVDMLREMAEYSERVSMALFSRDHFNIRIRLDQDYEIIPISAKTEDVRLFVNAELEKRIKNRRLQLNDLSMKSEITEILVNRAEGMFRWVVCQLDYLCDCAHDGERREALEKLPPDLPESYRRLLERVSRASTTVQSMVHMCLSFIAFAKPKLNILQLRQAVSTPSTPGATLTERNTVSEEEILRRCSSLIRKSQNGKLFEFAHFTVQEFLEDRVALGDIPGIGKFLISKPSSHMLLATQCLRFLQLENFEREPMEDDEKQQFDDEDLIRTRNKQYPFYPYSSALWMFFTRDGLEDPTLFNLARGRRVTLNTAIIAAVIGDVTPIEYLLSSGVVPDEKEIPIFSECLREMDRTNAEAKSSMISLLRYLTSESVGTKEWAKELGSVVSRWCIKAKLSFSDHDTLFDTQLSTSRDNLPARMIQGIINDDGVLVKRYLAGTQLDVAGYRYNGGTLLHLASKNDACDVFELLVDAGCDPYCEDVNGSLPVHVHDSKSGIRFYETLKRLGITLWNPDPKGMTIWHNLAQARTLDEKLFRELIQLDREGTCRALRTRTLADETLLSIVLRPWHLDMLGFNSWDFSDDDEESQSDESTTTDENVVDDSSGSSTSSFSSSFGLQGDSAQKCAENRAKRERMFFSLLDVCSELSGFWLSHGPVMGAAASLGSANVIRRLVEAGAEFEPAVEGTRTPLHELSSLMPLEEAQLLLDAYHYSVEYKFRGRLPVEMYIRNALREHRAPNAQVIETLTNPCVLQNQDAEGKTLWEFVCRLADQINSYRREKALVKLIDNVMMTMLGLRAMQVYEERIEISGITLALDIAFQHGQTLEGGGTRPSFIAVDTVREMLRQTRYWESTRNSCSVQQFFKMAIRSGDLEMVELLLKHEVDIHHRTNGSSPIEEACCPSYRCEAEAEKPMLQLLVDYCKSDNLNVLSPKDGLGLLHKLALRSDATNTVWLMETLIRRGANVNVLARDKRAMSVLAFHLENKSMSCVELLLRQGADPWLGSRPRSSTALSIALKGNNVRFLRQLLSYTTDASSAIDWGRPMEITVQVQGQGKTVLKEANALHFAAANGSVSCLRFLLDENLIKTEVSKSKEGWTPLHASAYLRRFNTTEFLISKGFNVMAENDFGQTPLHLVACRDSLVVVEVLRKHGASESLDDFGKSPRDYAQERHLVEIVNYFEAWRNEVGNWSHLSRKQPKRLAAALGRAIEAGDLKYCQNLVTKGFPIDVILPRTEGYTPLILALKRDKLEIAKLFLDNKASTLKSIHDSDGTQTSIIEMAASKPNFNSLLSAIVDSYCKDGGDLVHGLDFPLHEAVWSGNTEGIDIVLQALEKLEQDALVKPYPGWSCRQVLQVIVNRRRQTRFLATHAGCRQERNFMVTALHVASWKGDKRAASTLVERGAVIDSIDCNSWTPLIYARTVDMAAHLISLGASPAMIGRRGPLPWLMSWSGAEDLPFDLISKLPRQLILNSHPLSICDDPYITPRHLAVLRQLGGDLTLEDDCGRSLMHCIICEDEVSQLVLEDQNELLGTTPFPWHLDWRPLHKIAFLTTKFRDFQQKVPRETFRAIANLEPQRGWSPLCRAAALNLVGIMDNCLEIGAQLDYEGCSVGSAIMLASACGSLEAVKLLVRRGASVCYFGKNGLTSCYVLAGTESIKSWLLSGRFMDQRRITAEGGGGEDAIRPWSGLASARVKIYGKREKYQAESMLAYAKRLALIKKELGGQLVRAYEVSLPEDGQDRASLSSMG</sequence>
<dbReference type="EMBL" id="NKCI01000026">
    <property type="protein sequence ID" value="RSL66088.1"/>
    <property type="molecule type" value="Genomic_DNA"/>
</dbReference>
<proteinExistence type="predicted"/>
<evidence type="ECO:0000256" key="2">
    <source>
        <dbReference type="PROSITE-ProRule" id="PRU00023"/>
    </source>
</evidence>
<keyword evidence="8" id="KW-1185">Reference proteome</keyword>
<accession>A0A428QM04</accession>
<dbReference type="PROSITE" id="PS50088">
    <property type="entry name" value="ANK_REPEAT"/>
    <property type="match status" value="4"/>
</dbReference>
<keyword evidence="1" id="KW-0677">Repeat</keyword>
<feature type="domain" description="Azaphilone pigments biosynthesis cluster protein L N-terminal" evidence="5">
    <location>
        <begin position="51"/>
        <end position="222"/>
    </location>
</feature>
<dbReference type="PANTHER" id="PTHR10039:SF15">
    <property type="entry name" value="NACHT DOMAIN-CONTAINING PROTEIN"/>
    <property type="match status" value="1"/>
</dbReference>
<protein>
    <recommendedName>
        <fullName evidence="9">Ankyrin</fullName>
    </recommendedName>
</protein>
<dbReference type="Proteomes" id="UP000288168">
    <property type="component" value="Unassembled WGS sequence"/>
</dbReference>
<dbReference type="PROSITE" id="PS50297">
    <property type="entry name" value="ANK_REP_REGION"/>
    <property type="match status" value="3"/>
</dbReference>
<dbReference type="Pfam" id="PF24883">
    <property type="entry name" value="NPHP3_N"/>
    <property type="match status" value="1"/>
</dbReference>
<dbReference type="SUPFAM" id="SSF48403">
    <property type="entry name" value="Ankyrin repeat"/>
    <property type="match status" value="4"/>
</dbReference>
<evidence type="ECO:0000259" key="6">
    <source>
        <dbReference type="Pfam" id="PF24883"/>
    </source>
</evidence>
<keyword evidence="2" id="KW-0040">ANK repeat</keyword>
<feature type="region of interest" description="Disordered" evidence="4">
    <location>
        <begin position="983"/>
        <end position="1019"/>
    </location>
</feature>
<gene>
    <name evidence="7" type="ORF">CEP54_003914</name>
</gene>
<evidence type="ECO:0000256" key="4">
    <source>
        <dbReference type="SAM" id="MobiDB-lite"/>
    </source>
</evidence>
<dbReference type="Pfam" id="PF00023">
    <property type="entry name" value="Ank"/>
    <property type="match status" value="2"/>
</dbReference>
<evidence type="ECO:0008006" key="9">
    <source>
        <dbReference type="Google" id="ProtNLM"/>
    </source>
</evidence>
<feature type="repeat" description="ANK" evidence="2">
    <location>
        <begin position="1526"/>
        <end position="1558"/>
    </location>
</feature>
<dbReference type="Pfam" id="PF17111">
    <property type="entry name" value="PigL_N"/>
    <property type="match status" value="1"/>
</dbReference>
<dbReference type="Gene3D" id="1.25.40.20">
    <property type="entry name" value="Ankyrin repeat-containing domain"/>
    <property type="match status" value="5"/>
</dbReference>
<dbReference type="InterPro" id="IPR056884">
    <property type="entry name" value="NPHP3-like_N"/>
</dbReference>
<dbReference type="InterPro" id="IPR031348">
    <property type="entry name" value="PigL_N"/>
</dbReference>